<dbReference type="SUPFAM" id="SSF52540">
    <property type="entry name" value="P-loop containing nucleoside triphosphate hydrolases"/>
    <property type="match status" value="1"/>
</dbReference>
<dbReference type="STRING" id="329726.AM1_0046"/>
<evidence type="ECO:0000256" key="1">
    <source>
        <dbReference type="ARBA" id="ARBA00004496"/>
    </source>
</evidence>
<name>B0C522_ACAM1</name>
<evidence type="ECO:0000313" key="12">
    <source>
        <dbReference type="Proteomes" id="UP000000268"/>
    </source>
</evidence>
<comment type="similarity">
    <text evidence="2">Belongs to the TsaE family.</text>
</comment>
<dbReference type="HOGENOM" id="CLU_087829_3_1_3"/>
<gene>
    <name evidence="11" type="ordered locus">AM1_0046</name>
</gene>
<dbReference type="AlphaFoldDB" id="B0C522"/>
<reference evidence="11 12" key="1">
    <citation type="journal article" date="2008" name="Proc. Natl. Acad. Sci. U.S.A.">
        <title>Niche adaptation and genome expansion in the chlorophyll d-producing cyanobacterium Acaryochloris marina.</title>
        <authorList>
            <person name="Swingley W.D."/>
            <person name="Chen M."/>
            <person name="Cheung P.C."/>
            <person name="Conrad A.L."/>
            <person name="Dejesa L.C."/>
            <person name="Hao J."/>
            <person name="Honchak B.M."/>
            <person name="Karbach L.E."/>
            <person name="Kurdoglu A."/>
            <person name="Lahiri S."/>
            <person name="Mastrian S.D."/>
            <person name="Miyashita H."/>
            <person name="Page L."/>
            <person name="Ramakrishna P."/>
            <person name="Satoh S."/>
            <person name="Sattley W.M."/>
            <person name="Shimada Y."/>
            <person name="Taylor H.L."/>
            <person name="Tomo T."/>
            <person name="Tsuchiya T."/>
            <person name="Wang Z.T."/>
            <person name="Raymond J."/>
            <person name="Mimuro M."/>
            <person name="Blankenship R.E."/>
            <person name="Touchman J.W."/>
        </authorList>
    </citation>
    <scope>NUCLEOTIDE SEQUENCE [LARGE SCALE GENOMIC DNA]</scope>
    <source>
        <strain evidence="12">MBIC 11017</strain>
    </source>
</reference>
<dbReference type="eggNOG" id="COG0802">
    <property type="taxonomic scope" value="Bacteria"/>
</dbReference>
<dbReference type="GO" id="GO:0002949">
    <property type="term" value="P:tRNA threonylcarbamoyladenosine modification"/>
    <property type="evidence" value="ECO:0007669"/>
    <property type="project" value="InterPro"/>
</dbReference>
<dbReference type="Pfam" id="PF02367">
    <property type="entry name" value="TsaE"/>
    <property type="match status" value="1"/>
</dbReference>
<dbReference type="EMBL" id="CP000828">
    <property type="protein sequence ID" value="ABW25134.1"/>
    <property type="molecule type" value="Genomic_DNA"/>
</dbReference>
<evidence type="ECO:0000256" key="2">
    <source>
        <dbReference type="ARBA" id="ARBA00007599"/>
    </source>
</evidence>
<evidence type="ECO:0000256" key="5">
    <source>
        <dbReference type="ARBA" id="ARBA00022694"/>
    </source>
</evidence>
<dbReference type="GO" id="GO:0046872">
    <property type="term" value="F:metal ion binding"/>
    <property type="evidence" value="ECO:0007669"/>
    <property type="project" value="UniProtKB-KW"/>
</dbReference>
<keyword evidence="5" id="KW-0819">tRNA processing</keyword>
<dbReference type="PANTHER" id="PTHR33540">
    <property type="entry name" value="TRNA THREONYLCARBAMOYLADENOSINE BIOSYNTHESIS PROTEIN TSAE"/>
    <property type="match status" value="1"/>
</dbReference>
<evidence type="ECO:0000256" key="3">
    <source>
        <dbReference type="ARBA" id="ARBA00019010"/>
    </source>
</evidence>
<dbReference type="InterPro" id="IPR027417">
    <property type="entry name" value="P-loop_NTPase"/>
</dbReference>
<accession>B0C522</accession>
<evidence type="ECO:0000256" key="7">
    <source>
        <dbReference type="ARBA" id="ARBA00022741"/>
    </source>
</evidence>
<comment type="subcellular location">
    <subcellularLocation>
        <location evidence="1">Cytoplasm</location>
    </subcellularLocation>
</comment>
<dbReference type="NCBIfam" id="TIGR00150">
    <property type="entry name" value="T6A_YjeE"/>
    <property type="match status" value="1"/>
</dbReference>
<keyword evidence="8" id="KW-0067">ATP-binding</keyword>
<dbReference type="RefSeq" id="WP_012160755.1">
    <property type="nucleotide sequence ID" value="NC_009925.1"/>
</dbReference>
<sequence>MAKIPLILSNLEMTQKLGEILGQRLPAGNVVLLEGDLGTGKTSLIQGLGKGLGISDAIVSPTFTLINEYHDGRVPLYHLDLYRLTPHQVDELYLETYWQGIEVPPGIVAIEWSERLLHRPSSYLFIKLSHQEESRQATLQAVGSDQDLDLEQIPSALNSTSA</sequence>
<evidence type="ECO:0000256" key="8">
    <source>
        <dbReference type="ARBA" id="ARBA00022840"/>
    </source>
</evidence>
<evidence type="ECO:0000256" key="10">
    <source>
        <dbReference type="ARBA" id="ARBA00032441"/>
    </source>
</evidence>
<dbReference type="GO" id="GO:0005737">
    <property type="term" value="C:cytoplasm"/>
    <property type="evidence" value="ECO:0007669"/>
    <property type="project" value="UniProtKB-SubCell"/>
</dbReference>
<evidence type="ECO:0000256" key="6">
    <source>
        <dbReference type="ARBA" id="ARBA00022723"/>
    </source>
</evidence>
<keyword evidence="7" id="KW-0547">Nucleotide-binding</keyword>
<dbReference type="PANTHER" id="PTHR33540:SF2">
    <property type="entry name" value="TRNA THREONYLCARBAMOYLADENOSINE BIOSYNTHESIS PROTEIN TSAE"/>
    <property type="match status" value="1"/>
</dbReference>
<evidence type="ECO:0000256" key="9">
    <source>
        <dbReference type="ARBA" id="ARBA00022842"/>
    </source>
</evidence>
<keyword evidence="4" id="KW-0963">Cytoplasm</keyword>
<dbReference type="Gene3D" id="3.40.50.300">
    <property type="entry name" value="P-loop containing nucleotide triphosphate hydrolases"/>
    <property type="match status" value="1"/>
</dbReference>
<evidence type="ECO:0000313" key="11">
    <source>
        <dbReference type="EMBL" id="ABW25134.1"/>
    </source>
</evidence>
<keyword evidence="12" id="KW-1185">Reference proteome</keyword>
<protein>
    <recommendedName>
        <fullName evidence="3">tRNA threonylcarbamoyladenosine biosynthesis protein TsaE</fullName>
    </recommendedName>
    <alternativeName>
        <fullName evidence="10">t(6)A37 threonylcarbamoyladenosine biosynthesis protein TsaE</fullName>
    </alternativeName>
</protein>
<dbReference type="GO" id="GO:0005524">
    <property type="term" value="F:ATP binding"/>
    <property type="evidence" value="ECO:0007669"/>
    <property type="project" value="UniProtKB-KW"/>
</dbReference>
<keyword evidence="9" id="KW-0460">Magnesium</keyword>
<keyword evidence="6" id="KW-0479">Metal-binding</keyword>
<dbReference type="Proteomes" id="UP000000268">
    <property type="component" value="Chromosome"/>
</dbReference>
<evidence type="ECO:0000256" key="4">
    <source>
        <dbReference type="ARBA" id="ARBA00022490"/>
    </source>
</evidence>
<dbReference type="InterPro" id="IPR003442">
    <property type="entry name" value="T6A_TsaE"/>
</dbReference>
<organism evidence="11 12">
    <name type="scientific">Acaryochloris marina (strain MBIC 11017)</name>
    <dbReference type="NCBI Taxonomy" id="329726"/>
    <lineage>
        <taxon>Bacteria</taxon>
        <taxon>Bacillati</taxon>
        <taxon>Cyanobacteriota</taxon>
        <taxon>Cyanophyceae</taxon>
        <taxon>Acaryochloridales</taxon>
        <taxon>Acaryochloridaceae</taxon>
        <taxon>Acaryochloris</taxon>
    </lineage>
</organism>
<dbReference type="KEGG" id="amr:AM1_0046"/>
<proteinExistence type="inferred from homology"/>